<dbReference type="EMBL" id="CP147711">
    <property type="protein sequence ID" value="WXC76334.1"/>
    <property type="molecule type" value="Genomic_DNA"/>
</dbReference>
<feature type="transmembrane region" description="Helical" evidence="1">
    <location>
        <begin position="86"/>
        <end position="107"/>
    </location>
</feature>
<dbReference type="PROSITE" id="PS51257">
    <property type="entry name" value="PROKAR_LIPOPROTEIN"/>
    <property type="match status" value="1"/>
</dbReference>
<feature type="transmembrane region" description="Helical" evidence="1">
    <location>
        <begin position="9"/>
        <end position="38"/>
    </location>
</feature>
<gene>
    <name evidence="2" type="ORF">HAP48_021225</name>
    <name evidence="3" type="ORF">WDK88_22735</name>
</gene>
<dbReference type="AlphaFoldDB" id="A0A973W0Y1"/>
<reference evidence="3" key="2">
    <citation type="journal article" date="2021" name="Int. J. Syst. Evol. Microbiol.">
        <title>Bradyrhizobium septentrionale sp. nov. (sv. septentrionale) and Bradyrhizobium quebecense sp. nov. (sv. septentrionale) associated with legumes native to Canada possess rearranged symbiosis genes and numerous insertion sequences.</title>
        <authorList>
            <person name="Bromfield E.S.P."/>
            <person name="Cloutier S."/>
        </authorList>
    </citation>
    <scope>NUCLEOTIDE SEQUENCE</scope>
    <source>
        <strain evidence="3">5S5</strain>
    </source>
</reference>
<reference evidence="2" key="1">
    <citation type="submission" date="2020-06" db="EMBL/GenBank/DDBJ databases">
        <title>Whole Genome Sequence of Bradyrhizobium sp. Strain 1S1.</title>
        <authorList>
            <person name="Bromfield E.S.P."/>
            <person name="Cloutier S."/>
        </authorList>
    </citation>
    <scope>NUCLEOTIDE SEQUENCE [LARGE SCALE GENOMIC DNA]</scope>
    <source>
        <strain evidence="2">1S1</strain>
    </source>
</reference>
<evidence type="ECO:0000313" key="4">
    <source>
        <dbReference type="Proteomes" id="UP001432046"/>
    </source>
</evidence>
<sequence>MRHVLTSGLLWFSALGCGLLAGLYFAFSAFVMTALGRIDQAAGISAMNAINVDIVRSLFMPVFFGTTLSCATLVVLGALRWQEPGAIAMIGGGVIYVVGMFVVTVVFNVPLNDQLAATAPASAAAAPFWARYLTDWTLWNHVRTGASIAATALFIVAIAAR</sequence>
<feature type="transmembrane region" description="Helical" evidence="1">
    <location>
        <begin position="58"/>
        <end position="79"/>
    </location>
</feature>
<keyword evidence="1" id="KW-1133">Transmembrane helix</keyword>
<keyword evidence="1" id="KW-0472">Membrane</keyword>
<dbReference type="InterPro" id="IPR013901">
    <property type="entry name" value="Anthrone_oxy"/>
</dbReference>
<dbReference type="Proteomes" id="UP001432046">
    <property type="component" value="Chromosome"/>
</dbReference>
<dbReference type="RefSeq" id="WP_166204875.1">
    <property type="nucleotide sequence ID" value="NZ_CP088285.1"/>
</dbReference>
<evidence type="ECO:0000313" key="3">
    <source>
        <dbReference type="EMBL" id="WXC76334.1"/>
    </source>
</evidence>
<evidence type="ECO:0000313" key="2">
    <source>
        <dbReference type="EMBL" id="NVI45441.1"/>
    </source>
</evidence>
<keyword evidence="1" id="KW-0812">Transmembrane</keyword>
<keyword evidence="4" id="KW-1185">Reference proteome</keyword>
<accession>A0A973W0Y1</accession>
<evidence type="ECO:0000256" key="1">
    <source>
        <dbReference type="SAM" id="Phobius"/>
    </source>
</evidence>
<proteinExistence type="predicted"/>
<dbReference type="EMBL" id="JAAOLE020000001">
    <property type="protein sequence ID" value="NVI45441.1"/>
    <property type="molecule type" value="Genomic_DNA"/>
</dbReference>
<organism evidence="2">
    <name type="scientific">Bradyrhizobium septentrionale</name>
    <dbReference type="NCBI Taxonomy" id="1404411"/>
    <lineage>
        <taxon>Bacteria</taxon>
        <taxon>Pseudomonadati</taxon>
        <taxon>Pseudomonadota</taxon>
        <taxon>Alphaproteobacteria</taxon>
        <taxon>Hyphomicrobiales</taxon>
        <taxon>Nitrobacteraceae</taxon>
        <taxon>Bradyrhizobium</taxon>
    </lineage>
</organism>
<reference evidence="3" key="3">
    <citation type="submission" date="2024-03" db="EMBL/GenBank/DDBJ databases">
        <authorList>
            <person name="Bromfield E.S.P."/>
            <person name="Cloutier S."/>
        </authorList>
    </citation>
    <scope>NUCLEOTIDE SEQUENCE</scope>
    <source>
        <strain evidence="3">5S5</strain>
    </source>
</reference>
<dbReference type="Pfam" id="PF08592">
    <property type="entry name" value="Anthrone_oxy"/>
    <property type="match status" value="1"/>
</dbReference>
<protein>
    <submittedName>
        <fullName evidence="3">Anthrone oxygenase family protein</fullName>
    </submittedName>
    <submittedName>
        <fullName evidence="2">DUF1772 domain-containing protein</fullName>
    </submittedName>
</protein>
<name>A0A973W0Y1_9BRAD</name>
<feature type="transmembrane region" description="Helical" evidence="1">
    <location>
        <begin position="142"/>
        <end position="160"/>
    </location>
</feature>